<evidence type="ECO:0000313" key="4">
    <source>
        <dbReference type="Proteomes" id="UP000007953"/>
    </source>
</evidence>
<dbReference type="Proteomes" id="UP000007953">
    <property type="component" value="Plasmid megaplasmid"/>
</dbReference>
<name>F6GA77_RALS8</name>
<organism evidence="3 4">
    <name type="scientific">Ralstonia solanacearum (strain Po82)</name>
    <dbReference type="NCBI Taxonomy" id="1031711"/>
    <lineage>
        <taxon>Bacteria</taxon>
        <taxon>Pseudomonadati</taxon>
        <taxon>Pseudomonadota</taxon>
        <taxon>Betaproteobacteria</taxon>
        <taxon>Burkholderiales</taxon>
        <taxon>Burkholderiaceae</taxon>
        <taxon>Ralstonia</taxon>
        <taxon>Ralstonia solanacearum species complex</taxon>
    </lineage>
</organism>
<dbReference type="KEGG" id="rsn:RSPO_m00883"/>
<protein>
    <submittedName>
        <fullName evidence="3">Zinc finger protein</fullName>
    </submittedName>
</protein>
<sequence>MPFQRYPQCGRVFPVPTPLPFPPGSGRRIVSSMPTLLFTFDASLTPLLPLTQRQRPAARAWPEGATLKHAIETFGVPHTEVGAVHVDGCAAPLESLLPARGAVAVAGVQAALPQAPLHFLCDAHLGATARLLRMAGFDTAYDNNYPDATIEALADTEDWIVLSRDRELLKRRGIRRGAFVRAREPQAQMREIVARFRLAEAARPFSRCLECNAPLRLLSAEEAAASVPPRVRERQHLFSTCDVCRRVYWPGSHWARMNTALARMLAPHPEDGGEVMDGLLRQGGARL</sequence>
<evidence type="ECO:0000313" key="3">
    <source>
        <dbReference type="EMBL" id="AEG71521.1"/>
    </source>
</evidence>
<dbReference type="CDD" id="cd18771">
    <property type="entry name" value="PIN_Mut7-C-like"/>
    <property type="match status" value="1"/>
</dbReference>
<dbReference type="InterPro" id="IPR027798">
    <property type="entry name" value="Ub_Mut7C"/>
</dbReference>
<feature type="domain" description="Mut7-C RNAse" evidence="1">
    <location>
        <begin position="118"/>
        <end position="259"/>
    </location>
</feature>
<feature type="domain" description="Ubiquitin Mut7-C" evidence="2">
    <location>
        <begin position="33"/>
        <end position="105"/>
    </location>
</feature>
<evidence type="ECO:0000259" key="1">
    <source>
        <dbReference type="Pfam" id="PF01927"/>
    </source>
</evidence>
<evidence type="ECO:0000259" key="2">
    <source>
        <dbReference type="Pfam" id="PF14451"/>
    </source>
</evidence>
<dbReference type="PANTHER" id="PTHR39081">
    <property type="entry name" value="MUT7-C DOMAIN-CONTAINING PROTEIN"/>
    <property type="match status" value="1"/>
</dbReference>
<dbReference type="HOGENOM" id="CLU_074576_0_0_4"/>
<keyword evidence="3" id="KW-0614">Plasmid</keyword>
<accession>F6GA77</accession>
<dbReference type="Pfam" id="PF01927">
    <property type="entry name" value="Mut7-C"/>
    <property type="match status" value="1"/>
</dbReference>
<dbReference type="InterPro" id="IPR002782">
    <property type="entry name" value="Mut7-C_RNAse_dom"/>
</dbReference>
<dbReference type="AlphaFoldDB" id="F6GA77"/>
<reference evidence="3 4" key="1">
    <citation type="journal article" date="2011" name="J. Bacteriol.">
        <title>Complete genome sequence of the plant pathogen Ralstonia solanacearum strain Po82.</title>
        <authorList>
            <person name="Xu J."/>
            <person name="Zheng H.J."/>
            <person name="Liu L."/>
            <person name="Pan Z.C."/>
            <person name="Prior P."/>
            <person name="Tang B."/>
            <person name="Xu J.S."/>
            <person name="Zhang H."/>
            <person name="Tian Q."/>
            <person name="Zhang L.Q."/>
            <person name="Feng J."/>
        </authorList>
    </citation>
    <scope>NUCLEOTIDE SEQUENCE [LARGE SCALE GENOMIC DNA]</scope>
    <source>
        <strain evidence="4">Po82</strain>
    </source>
</reference>
<dbReference type="PANTHER" id="PTHR39081:SF1">
    <property type="entry name" value="MUT7-C RNASE DOMAIN-CONTAINING PROTEIN"/>
    <property type="match status" value="1"/>
</dbReference>
<geneLocation type="plasmid" evidence="4"/>
<proteinExistence type="predicted"/>
<gene>
    <name evidence="3" type="ordered locus">RSPO_m00883</name>
</gene>
<dbReference type="PATRIC" id="fig|1031711.3.peg.4094"/>
<dbReference type="Pfam" id="PF14451">
    <property type="entry name" value="Ub-Mut7C"/>
    <property type="match status" value="1"/>
</dbReference>
<dbReference type="EMBL" id="CP002820">
    <property type="protein sequence ID" value="AEG71521.1"/>
    <property type="molecule type" value="Genomic_DNA"/>
</dbReference>